<dbReference type="EMBL" id="FUXL01000018">
    <property type="protein sequence ID" value="SKA35173.1"/>
    <property type="molecule type" value="Genomic_DNA"/>
</dbReference>
<dbReference type="AlphaFoldDB" id="A0A1T4T3Y5"/>
<evidence type="ECO:0000313" key="4">
    <source>
        <dbReference type="Proteomes" id="UP000190135"/>
    </source>
</evidence>
<dbReference type="OrthoDB" id="7904364at2"/>
<dbReference type="RefSeq" id="WP_078710079.1">
    <property type="nucleotide sequence ID" value="NZ_FUXL01000018.1"/>
</dbReference>
<feature type="region of interest" description="Disordered" evidence="1">
    <location>
        <begin position="491"/>
        <end position="534"/>
    </location>
</feature>
<name>A0A1T4T3Y5_9HYPH</name>
<accession>A0A1T4T3Y5</accession>
<dbReference type="STRING" id="1365950.SAMN05428963_11884"/>
<gene>
    <name evidence="3" type="ORF">SAMN05428963_11884</name>
</gene>
<proteinExistence type="predicted"/>
<keyword evidence="4" id="KW-1185">Reference proteome</keyword>
<evidence type="ECO:0000313" key="3">
    <source>
        <dbReference type="EMBL" id="SKA35173.1"/>
    </source>
</evidence>
<protein>
    <recommendedName>
        <fullName evidence="5">DUF2125 domain-containing protein</fullName>
    </recommendedName>
</protein>
<reference evidence="3 4" key="1">
    <citation type="submission" date="2017-02" db="EMBL/GenBank/DDBJ databases">
        <authorList>
            <person name="Peterson S.W."/>
        </authorList>
    </citation>
    <scope>NUCLEOTIDE SEQUENCE [LARGE SCALE GENOMIC DNA]</scope>
    <source>
        <strain evidence="3 4">USBA 369</strain>
    </source>
</reference>
<feature type="chain" id="PRO_5012662236" description="DUF2125 domain-containing protein" evidence="2">
    <location>
        <begin position="22"/>
        <end position="534"/>
    </location>
</feature>
<sequence length="534" mass="56310">MRRLQWLCSAAFLMLASPSLAQGAGAGGIVPGTAAGADALRQELARFVGTSAFDAGFLRISPDEKGYRLTVNFSTDFNVPGEGAGDAPAVDVSLKSYSVRIGQLSDGTWQVQGNDPMLLDWSIKVGGQETRVSYDVSPIVFSGIFSPEISTFSTLAGSADSTRVKQTGPEGDVTVSIGKQSFAMSASKAAGGGADFTMSQTGENLVERLDMMADPERPTERIPVDIKVATIDFNASAKALRSREILDLYALALPMLAEKNIGDHQEELREKLLALLPLWDEFRGEYSFNGIDVSTPAGTFAIDKALVDAKADGVEDDSAFSYSFAVEGIRTQSDLIPAWTQPFLPQKLNLALGLENVDLAAPARIAIENFQFDKTPPLSPGAEAAIAATFDGNLPVLKIAPSSITGPGYSVSMSGQIALDTKTPASDFDISATGLDAVSKQLQAAGADHPEALQTLGFVSFAKGFAKTQPDGSALWHVETKADGSVFINGTMMKAPTPPEDLSDPEADEQEAPDQTEVDAPESDMDTPAPNGGN</sequence>
<evidence type="ECO:0000256" key="2">
    <source>
        <dbReference type="SAM" id="SignalP"/>
    </source>
</evidence>
<dbReference type="Proteomes" id="UP000190135">
    <property type="component" value="Unassembled WGS sequence"/>
</dbReference>
<organism evidence="3 4">
    <name type="scientific">Consotaella salsifontis</name>
    <dbReference type="NCBI Taxonomy" id="1365950"/>
    <lineage>
        <taxon>Bacteria</taxon>
        <taxon>Pseudomonadati</taxon>
        <taxon>Pseudomonadota</taxon>
        <taxon>Alphaproteobacteria</taxon>
        <taxon>Hyphomicrobiales</taxon>
        <taxon>Aurantimonadaceae</taxon>
        <taxon>Consotaella</taxon>
    </lineage>
</organism>
<evidence type="ECO:0000256" key="1">
    <source>
        <dbReference type="SAM" id="MobiDB-lite"/>
    </source>
</evidence>
<feature type="signal peptide" evidence="2">
    <location>
        <begin position="1"/>
        <end position="21"/>
    </location>
</feature>
<feature type="compositionally biased region" description="Acidic residues" evidence="1">
    <location>
        <begin position="501"/>
        <end position="525"/>
    </location>
</feature>
<evidence type="ECO:0008006" key="5">
    <source>
        <dbReference type="Google" id="ProtNLM"/>
    </source>
</evidence>
<keyword evidence="2" id="KW-0732">Signal</keyword>